<dbReference type="EMBL" id="JALNTZ010000004">
    <property type="protein sequence ID" value="KAJ3654192.1"/>
    <property type="molecule type" value="Genomic_DNA"/>
</dbReference>
<sequence length="1564" mass="170718">MHVCGKFDLPHSGECAKAIKKGHECKMTVFSSKITKCDVDDPEGIIGWDTTVIVVDPFQDSVGFDLEFTYRGDFHVVADTEEEGAKYIDITADGSTLSIKTNDYFKNNYEEDQRDQAPASSLTIYRTLSITCDGTTYQFTIQLYVQDTNNHAPTFTQDTYTYTMPMPLVPNIDLTNFGDIEIIAEDIDFSNTKMTFTVDPPEYFAMDFKALGSRKYHAVLKVKQYVRYDKDLTLTITATDETDPFNTGTATVVIKKDNDFSQPDVPTFSELIFAFTYSNDDGNPAITPDDPSKQIVVTTSDSDQTEVSLSDETYFKAEYDKTTNIVAISVTNTPVESASESMMTLTLTVKLGSESSESAIIVKLPSNVVVIIPKFTAPYYTATYSVDGDGNPSLALDAEQEIAITQQTSNLDIELEGDDHFSIANVDGVWTLNADSPLDDEILKKGEDITLTLHATVTDENSEEHEGFGVVIVKLPPVLEVPRFVEANYRGQYKIDEAGVKDTVELTNGPINIVQTEEPVDIVIVDNAEYFALIQGSDGWTVDVLKKWEQVTEGGDIVLTLSATVTGADVEPGYSTLIIGLPAATEAPTFDKPYYTATYKTGTDKDTLEVQDSINVAGGPDTDVKILESENSDCFSISCDDGTLICQVTLVKDLPDDVITQGDDVILNIEANQPDSTETGLSILIISLETVIPKFSKAYYRAKYEVDENNNGVVTMIEQNITIDSPQDQAVDVAFSEVTDNFGLQQDPSNDHLWTVTVIQNLPDDVLQSGEDLILSLQAHIPGSPSSIVTTETLIIELPAVVTTPKFLNAIYSAEYESNGDENTVTLSNGPIQLTATENINVVFVDTYSENFDFTLDADPQITVKKPLGDDVISQYQEVLLTLQVSLEGSTDDVETTVIELKLPHLDIPKTLKFNNPSFVFSYIVEGDTHSIDQKGQTIRVTNGEMAAAVSIMEGTHSDNFKVRRNDEDDTYSIIIAKNLEQSVIDSEVDILLVLDASLALVYDDFATVLINLPAKDAGIPPQFKNTFYVGNYVLGEEKDGDRVDTFVIDGNQISLNDGISEEVSVTLAGTNSQFFKAELNDDKSVTVSLTNNLDLKTILGDVDIVLTLQATDPKVTEVGTATLVVKLPKEVTPAAFTQAHYTGSYDVDSDPDVVKINEAIELSGNYLDSTTVVLVTPTGLQDNFKLSDASPYTITLTSDIDDVHSYNEIVLTLEASIDGVPRKTSATVVIEVPAIPLPPKFSYSLYEFKYDSDTVTSTDGKTITTDPSDTTAVKVVIGDPYTKNFKISPVGDAGEYKFEVTTPLDQTIIDQNVEIFVQLDATLTGSTDTSSATVAIKMPEKTENVVPKFSNAYYKATYTHNDPDEDIVTIQDPVPITIASDQASDTVVNVIGQYQENFKAEFNTDTNSWGIKVTSKLDDTTLSLLELVIPLEAVLSGAADVGSAALVLSLPDSEKDPIPLFEKPSYTAQYSLNDDGTPNVTGDPIVVKVADLTYAEVTLADYTDYFVLTPNGDKSQWIISSSSKALDDDTLKNNLELVITLNAHLDNAVADGVAILVVTLPHD</sequence>
<dbReference type="GO" id="GO:0016020">
    <property type="term" value="C:membrane"/>
    <property type="evidence" value="ECO:0007669"/>
    <property type="project" value="InterPro"/>
</dbReference>
<organism evidence="3 4">
    <name type="scientific">Zophobas morio</name>
    <dbReference type="NCBI Taxonomy" id="2755281"/>
    <lineage>
        <taxon>Eukaryota</taxon>
        <taxon>Metazoa</taxon>
        <taxon>Ecdysozoa</taxon>
        <taxon>Arthropoda</taxon>
        <taxon>Hexapoda</taxon>
        <taxon>Insecta</taxon>
        <taxon>Pterygota</taxon>
        <taxon>Neoptera</taxon>
        <taxon>Endopterygota</taxon>
        <taxon>Coleoptera</taxon>
        <taxon>Polyphaga</taxon>
        <taxon>Cucujiformia</taxon>
        <taxon>Tenebrionidae</taxon>
        <taxon>Zophobas</taxon>
    </lineage>
</organism>
<evidence type="ECO:0000313" key="3">
    <source>
        <dbReference type="EMBL" id="KAJ3654192.1"/>
    </source>
</evidence>
<protein>
    <recommendedName>
        <fullName evidence="2">Cadherin domain-containing protein</fullName>
    </recommendedName>
</protein>
<accession>A0AA38IHJ1</accession>
<feature type="domain" description="Cadherin" evidence="2">
    <location>
        <begin position="156"/>
        <end position="268"/>
    </location>
</feature>
<dbReference type="Gene3D" id="2.60.40.60">
    <property type="entry name" value="Cadherins"/>
    <property type="match status" value="1"/>
</dbReference>
<keyword evidence="4" id="KW-1185">Reference proteome</keyword>
<gene>
    <name evidence="3" type="ORF">Zmor_013397</name>
</gene>
<dbReference type="InterPro" id="IPR002126">
    <property type="entry name" value="Cadherin-like_dom"/>
</dbReference>
<dbReference type="Proteomes" id="UP001168821">
    <property type="component" value="Unassembled WGS sequence"/>
</dbReference>
<dbReference type="GO" id="GO:0007156">
    <property type="term" value="P:homophilic cell adhesion via plasma membrane adhesion molecules"/>
    <property type="evidence" value="ECO:0007669"/>
    <property type="project" value="InterPro"/>
</dbReference>
<evidence type="ECO:0000259" key="2">
    <source>
        <dbReference type="PROSITE" id="PS50268"/>
    </source>
</evidence>
<dbReference type="InterPro" id="IPR015919">
    <property type="entry name" value="Cadherin-like_sf"/>
</dbReference>
<dbReference type="SUPFAM" id="SSF49313">
    <property type="entry name" value="Cadherin-like"/>
    <property type="match status" value="1"/>
</dbReference>
<keyword evidence="1" id="KW-0106">Calcium</keyword>
<proteinExistence type="predicted"/>
<evidence type="ECO:0000313" key="4">
    <source>
        <dbReference type="Proteomes" id="UP001168821"/>
    </source>
</evidence>
<dbReference type="GO" id="GO:0005509">
    <property type="term" value="F:calcium ion binding"/>
    <property type="evidence" value="ECO:0007669"/>
    <property type="project" value="UniProtKB-UniRule"/>
</dbReference>
<dbReference type="PROSITE" id="PS50268">
    <property type="entry name" value="CADHERIN_2"/>
    <property type="match status" value="1"/>
</dbReference>
<comment type="caution">
    <text evidence="3">The sequence shown here is derived from an EMBL/GenBank/DDBJ whole genome shotgun (WGS) entry which is preliminary data.</text>
</comment>
<reference evidence="3" key="1">
    <citation type="journal article" date="2023" name="G3 (Bethesda)">
        <title>Whole genome assemblies of Zophobas morio and Tenebrio molitor.</title>
        <authorList>
            <person name="Kaur S."/>
            <person name="Stinson S.A."/>
            <person name="diCenzo G.C."/>
        </authorList>
    </citation>
    <scope>NUCLEOTIDE SEQUENCE</scope>
    <source>
        <strain evidence="3">QUZm001</strain>
    </source>
</reference>
<name>A0AA38IHJ1_9CUCU</name>
<evidence type="ECO:0000256" key="1">
    <source>
        <dbReference type="PROSITE-ProRule" id="PRU00043"/>
    </source>
</evidence>